<gene>
    <name evidence="2" type="ORF">K7X08_027290</name>
</gene>
<keyword evidence="3" id="KW-1185">Reference proteome</keyword>
<feature type="compositionally biased region" description="Acidic residues" evidence="1">
    <location>
        <begin position="30"/>
        <end position="44"/>
    </location>
</feature>
<feature type="region of interest" description="Disordered" evidence="1">
    <location>
        <begin position="24"/>
        <end position="44"/>
    </location>
</feature>
<dbReference type="EMBL" id="JAJAGQ010000006">
    <property type="protein sequence ID" value="KAJ8561100.1"/>
    <property type="molecule type" value="Genomic_DNA"/>
</dbReference>
<evidence type="ECO:0000313" key="2">
    <source>
        <dbReference type="EMBL" id="KAJ8561100.1"/>
    </source>
</evidence>
<dbReference type="Proteomes" id="UP001152561">
    <property type="component" value="Unassembled WGS sequence"/>
</dbReference>
<comment type="caution">
    <text evidence="2">The sequence shown here is derived from an EMBL/GenBank/DDBJ whole genome shotgun (WGS) entry which is preliminary data.</text>
</comment>
<dbReference type="AlphaFoldDB" id="A0A9Q1MIN5"/>
<evidence type="ECO:0000313" key="3">
    <source>
        <dbReference type="Proteomes" id="UP001152561"/>
    </source>
</evidence>
<organism evidence="2 3">
    <name type="scientific">Anisodus acutangulus</name>
    <dbReference type="NCBI Taxonomy" id="402998"/>
    <lineage>
        <taxon>Eukaryota</taxon>
        <taxon>Viridiplantae</taxon>
        <taxon>Streptophyta</taxon>
        <taxon>Embryophyta</taxon>
        <taxon>Tracheophyta</taxon>
        <taxon>Spermatophyta</taxon>
        <taxon>Magnoliopsida</taxon>
        <taxon>eudicotyledons</taxon>
        <taxon>Gunneridae</taxon>
        <taxon>Pentapetalae</taxon>
        <taxon>asterids</taxon>
        <taxon>lamiids</taxon>
        <taxon>Solanales</taxon>
        <taxon>Solanaceae</taxon>
        <taxon>Solanoideae</taxon>
        <taxon>Hyoscyameae</taxon>
        <taxon>Anisodus</taxon>
    </lineage>
</organism>
<name>A0A9Q1MIN5_9SOLA</name>
<proteinExistence type="predicted"/>
<protein>
    <submittedName>
        <fullName evidence="2">Uncharacterized protein</fullName>
    </submittedName>
</protein>
<accession>A0A9Q1MIN5</accession>
<reference evidence="3" key="1">
    <citation type="journal article" date="2023" name="Proc. Natl. Acad. Sci. U.S.A.">
        <title>Genomic and structural basis for evolution of tropane alkaloid biosynthesis.</title>
        <authorList>
            <person name="Wanga Y.-J."/>
            <person name="Taina T."/>
            <person name="Yua J.-Y."/>
            <person name="Lia J."/>
            <person name="Xua B."/>
            <person name="Chenc J."/>
            <person name="D'Auriad J.C."/>
            <person name="Huanga J.-P."/>
            <person name="Huanga S.-X."/>
        </authorList>
    </citation>
    <scope>NUCLEOTIDE SEQUENCE [LARGE SCALE GENOMIC DNA]</scope>
    <source>
        <strain evidence="3">cv. KIB-2019</strain>
    </source>
</reference>
<evidence type="ECO:0000256" key="1">
    <source>
        <dbReference type="SAM" id="MobiDB-lite"/>
    </source>
</evidence>
<sequence length="147" mass="17028">MADENGELDLNKKIASSTENDKYLNLNEKVDDEYSDQNEKTDEEYLDLNEEVDDEYSDQNEMTDEEEKFAKLWFTSQPEFTSIVCAGMALALSFKNDDWWLRMVLGAIWPAMRSWYGTFLPSRSEHCHIKSVTVKQFQATPGLFSSV</sequence>